<feature type="compositionally biased region" description="Acidic residues" evidence="3">
    <location>
        <begin position="375"/>
        <end position="419"/>
    </location>
</feature>
<dbReference type="InterPro" id="IPR036427">
    <property type="entry name" value="Bromodomain-like_sf"/>
</dbReference>
<feature type="compositionally biased region" description="Low complexity" evidence="3">
    <location>
        <begin position="1165"/>
        <end position="1175"/>
    </location>
</feature>
<feature type="compositionally biased region" description="Low complexity" evidence="3">
    <location>
        <begin position="1"/>
        <end position="23"/>
    </location>
</feature>
<keyword evidence="1 2" id="KW-0103">Bromodomain</keyword>
<comment type="caution">
    <text evidence="5">The sequence shown here is derived from an EMBL/GenBank/DDBJ whole genome shotgun (WGS) entry which is preliminary data.</text>
</comment>
<feature type="compositionally biased region" description="Low complexity" evidence="3">
    <location>
        <begin position="125"/>
        <end position="136"/>
    </location>
</feature>
<feature type="region of interest" description="Disordered" evidence="3">
    <location>
        <begin position="1165"/>
        <end position="1210"/>
    </location>
</feature>
<feature type="domain" description="Bromo" evidence="4">
    <location>
        <begin position="528"/>
        <end position="590"/>
    </location>
</feature>
<dbReference type="InterPro" id="IPR051831">
    <property type="entry name" value="Bromodomain_contain_prot"/>
</dbReference>
<feature type="compositionally biased region" description="Polar residues" evidence="3">
    <location>
        <begin position="91"/>
        <end position="106"/>
    </location>
</feature>
<dbReference type="PROSITE" id="PS50014">
    <property type="entry name" value="BROMODOMAIN_2"/>
    <property type="match status" value="1"/>
</dbReference>
<dbReference type="EMBL" id="JAAAUY010000540">
    <property type="protein sequence ID" value="KAF9328698.1"/>
    <property type="molecule type" value="Genomic_DNA"/>
</dbReference>
<dbReference type="PRINTS" id="PR00503">
    <property type="entry name" value="BROMODOMAIN"/>
</dbReference>
<evidence type="ECO:0000259" key="4">
    <source>
        <dbReference type="PROSITE" id="PS50014"/>
    </source>
</evidence>
<proteinExistence type="predicted"/>
<feature type="compositionally biased region" description="Acidic residues" evidence="3">
    <location>
        <begin position="1357"/>
        <end position="1369"/>
    </location>
</feature>
<feature type="compositionally biased region" description="Acidic residues" evidence="3">
    <location>
        <begin position="221"/>
        <end position="234"/>
    </location>
</feature>
<feature type="non-terminal residue" evidence="5">
    <location>
        <position position="1"/>
    </location>
</feature>
<dbReference type="SMART" id="SM00297">
    <property type="entry name" value="BROMO"/>
    <property type="match status" value="1"/>
</dbReference>
<feature type="region of interest" description="Disordered" evidence="3">
    <location>
        <begin position="1116"/>
        <end position="1140"/>
    </location>
</feature>
<accession>A0A9P5VJT3</accession>
<dbReference type="Proteomes" id="UP000696485">
    <property type="component" value="Unassembled WGS sequence"/>
</dbReference>
<dbReference type="SUPFAM" id="SSF47370">
    <property type="entry name" value="Bromodomain"/>
    <property type="match status" value="1"/>
</dbReference>
<evidence type="ECO:0000313" key="5">
    <source>
        <dbReference type="EMBL" id="KAF9328698.1"/>
    </source>
</evidence>
<feature type="compositionally biased region" description="Pro residues" evidence="3">
    <location>
        <begin position="294"/>
        <end position="308"/>
    </location>
</feature>
<feature type="compositionally biased region" description="Basic residues" evidence="3">
    <location>
        <begin position="178"/>
        <end position="193"/>
    </location>
</feature>
<organism evidence="5 6">
    <name type="scientific">Podila minutissima</name>
    <dbReference type="NCBI Taxonomy" id="64525"/>
    <lineage>
        <taxon>Eukaryota</taxon>
        <taxon>Fungi</taxon>
        <taxon>Fungi incertae sedis</taxon>
        <taxon>Mucoromycota</taxon>
        <taxon>Mortierellomycotina</taxon>
        <taxon>Mortierellomycetes</taxon>
        <taxon>Mortierellales</taxon>
        <taxon>Mortierellaceae</taxon>
        <taxon>Podila</taxon>
    </lineage>
</organism>
<gene>
    <name evidence="5" type="ORF">BG006_008159</name>
</gene>
<feature type="compositionally biased region" description="Basic and acidic residues" evidence="3">
    <location>
        <begin position="29"/>
        <end position="50"/>
    </location>
</feature>
<sequence>MGSARSPHSSPLDPHSPYTQSAASKRKSSRSDYDDHSHNISHEYGYSHDNSDDDNESQRRHSASGSSKKKKKSKREKERHHDRHYNDSDSESQYGARSSTTTNVLAPTQKLPPIKISLRLPALSSIVTSSSSPSSASHKESSRKKIRTVYDSENDQLRRRHETRDYSDPEPEEPSSSSHKKKKKKHKHKHRHPNHDDENDVDHGRRDSRREHPHHYQDTAGDYEEDYEQDEDAYEAGTRQPSASKLTLRLGKTDKDSHSKERKSSKKSHRNHPSEENHAFAPTPQSQNRSEMRSPPPPHRQPSPPSQPTPVHTHQRSLSQSSSRNLPLSPVEAKQDCQWSQPPPLAHSTEYMQVGQKRPFAVLQSQRSVSHDIDNEPEAEEEDLDDPLAGELDEPEDYDEDEDEEEDDDIDGEDQQSDDNDARSPSTPSGSQFGSKTVGGQLGSKTVPRSMSVPPKARKPKTPKDAETREGSVTASSATTKGKRKGKAAKRLMSPKSSTPAVPKKKELSAVCHKLLDQFIKKDVYVLFTQPVDPKLVPDYATVIKNPMDLSTMRAKVERNFYPTIDEFLSDFQLVCDNARLYNAKDTLYWKQADKLWEWGSKAIERDRKTVMDKDEEMLQAVKDEETLDIVGMGDYSSNVQVNRGSIMNIDKSVDSPMSVPETGRPHTPQQYRKSKKIKHRRDGTIALSYATDGSIDRRSHPDPWSLVPAGPEFGAQPAMTPITRRNGDYSALYLDDYPYSSTTRSTYRPSQFQDFGPFALLETPQESANNSGLEQIPAYTGMIFGDAKGEALVKSLIRFMDPITEGQSTSSEVALPGVLAVQEYVQKKVERLTRGASTIVDKVATVVREEKSGRPSGADTMVPISLWNQDFVKAKTDEKKQEKPEEMKGVVVKEFGGTTKTEPEDQVEVKKEDEESVVIDQGAELNVVEESPAKTIENDIEMSSNEMPTSPAKEKEKMIDIRQVIQDIKVWPLIQRKRADYLAWRQLKIELDSLLPQSQRTADKTQPPPSSTDNSDDNIKILWGVKWTGGDAEESKKWVREYLETNSAEMIQIVRILSDKTRPVGSVPQTPTETTATAIASPASLSEEERTLVEMMTKSIRKRLAEMAQYLPLSEINPKNLPPPTAPAPAQTVAPTPPAAAELATIPSTAGSSAAPTPIASATASALAPSSEPPVTTNSARAASIAPSEGKVKSEKANSQRAPSKPRKIARATAIIDADEMSTTDVLKVNTKEATKELEYWKKPDVVAFVDWIADPDMFPRFKDPRGVAGKSKNEIYKEIATFINVAIKPTKPLDYLAAKSRYQVIKGKYDKARELLGVTGSGDTEDEALMNKIRTDLSVDGPEAFQSSKKHNMAPEDEPSDMEENQE</sequence>
<feature type="region of interest" description="Disordered" evidence="3">
    <location>
        <begin position="125"/>
        <end position="502"/>
    </location>
</feature>
<dbReference type="GO" id="GO:0006325">
    <property type="term" value="P:chromatin organization"/>
    <property type="evidence" value="ECO:0007669"/>
    <property type="project" value="UniProtKB-ARBA"/>
</dbReference>
<feature type="compositionally biased region" description="Basic residues" evidence="3">
    <location>
        <begin position="67"/>
        <end position="83"/>
    </location>
</feature>
<feature type="region of interest" description="Disordered" evidence="3">
    <location>
        <begin position="652"/>
        <end position="678"/>
    </location>
</feature>
<feature type="region of interest" description="Disordered" evidence="3">
    <location>
        <begin position="1337"/>
        <end position="1369"/>
    </location>
</feature>
<feature type="compositionally biased region" description="Basic and acidic residues" evidence="3">
    <location>
        <begin position="201"/>
        <end position="217"/>
    </location>
</feature>
<evidence type="ECO:0000256" key="2">
    <source>
        <dbReference type="PROSITE-ProRule" id="PRU00035"/>
    </source>
</evidence>
<feature type="region of interest" description="Disordered" evidence="3">
    <location>
        <begin position="1"/>
        <end position="113"/>
    </location>
</feature>
<name>A0A9P5VJT3_9FUNG</name>
<reference evidence="5" key="1">
    <citation type="journal article" date="2020" name="Fungal Divers.">
        <title>Resolving the Mortierellaceae phylogeny through synthesis of multi-gene phylogenetics and phylogenomics.</title>
        <authorList>
            <person name="Vandepol N."/>
            <person name="Liber J."/>
            <person name="Desiro A."/>
            <person name="Na H."/>
            <person name="Kennedy M."/>
            <person name="Barry K."/>
            <person name="Grigoriev I.V."/>
            <person name="Miller A.N."/>
            <person name="O'Donnell K."/>
            <person name="Stajich J.E."/>
            <person name="Bonito G."/>
        </authorList>
    </citation>
    <scope>NUCLEOTIDE SEQUENCE</scope>
    <source>
        <strain evidence="5">NVP1</strain>
    </source>
</reference>
<dbReference type="GO" id="GO:0006357">
    <property type="term" value="P:regulation of transcription by RNA polymerase II"/>
    <property type="evidence" value="ECO:0007669"/>
    <property type="project" value="TreeGrafter"/>
</dbReference>
<keyword evidence="6" id="KW-1185">Reference proteome</keyword>
<evidence type="ECO:0000313" key="6">
    <source>
        <dbReference type="Proteomes" id="UP000696485"/>
    </source>
</evidence>
<dbReference type="PANTHER" id="PTHR22881">
    <property type="entry name" value="BROMODOMAIN CONTAINING PROTEIN"/>
    <property type="match status" value="1"/>
</dbReference>
<feature type="compositionally biased region" description="Low complexity" evidence="3">
    <location>
        <begin position="309"/>
        <end position="330"/>
    </location>
</feature>
<feature type="compositionally biased region" description="Basic residues" evidence="3">
    <location>
        <begin position="481"/>
        <end position="490"/>
    </location>
</feature>
<dbReference type="PANTHER" id="PTHR22881:SF27">
    <property type="entry name" value="BROMODOMAIN CONTAINING 7_9"/>
    <property type="match status" value="1"/>
</dbReference>
<evidence type="ECO:0000256" key="3">
    <source>
        <dbReference type="SAM" id="MobiDB-lite"/>
    </source>
</evidence>
<dbReference type="Gene3D" id="1.20.920.10">
    <property type="entry name" value="Bromodomain-like"/>
    <property type="match status" value="1"/>
</dbReference>
<protein>
    <recommendedName>
        <fullName evidence="4">Bromo domain-containing protein</fullName>
    </recommendedName>
</protein>
<feature type="region of interest" description="Disordered" evidence="3">
    <location>
        <begin position="998"/>
        <end position="1019"/>
    </location>
</feature>
<dbReference type="CDD" id="cd04369">
    <property type="entry name" value="Bromodomain"/>
    <property type="match status" value="1"/>
</dbReference>
<dbReference type="GO" id="GO:0005634">
    <property type="term" value="C:nucleus"/>
    <property type="evidence" value="ECO:0007669"/>
    <property type="project" value="TreeGrafter"/>
</dbReference>
<evidence type="ECO:0000256" key="1">
    <source>
        <dbReference type="ARBA" id="ARBA00023117"/>
    </source>
</evidence>
<feature type="compositionally biased region" description="Low complexity" evidence="3">
    <location>
        <begin position="1129"/>
        <end position="1140"/>
    </location>
</feature>
<feature type="compositionally biased region" description="Basic residues" evidence="3">
    <location>
        <begin position="260"/>
        <end position="271"/>
    </location>
</feature>
<dbReference type="InterPro" id="IPR001487">
    <property type="entry name" value="Bromodomain"/>
</dbReference>
<feature type="compositionally biased region" description="Polar residues" evidence="3">
    <location>
        <begin position="423"/>
        <end position="435"/>
    </location>
</feature>
<dbReference type="Pfam" id="PF00439">
    <property type="entry name" value="Bromodomain"/>
    <property type="match status" value="1"/>
</dbReference>